<sequence>VSHALENALRNEAALTQKLEESTARHQQDRYSLENELQLTRRSYEQQGMEAEIRIDRMKSDFQ</sequence>
<comment type="caution">
    <text evidence="1">The sequence shown here is derived from an EMBL/GenBank/DDBJ whole genome shotgun (WGS) entry which is preliminary data.</text>
</comment>
<feature type="non-terminal residue" evidence="1">
    <location>
        <position position="1"/>
    </location>
</feature>
<name>A0A813FDZ1_POLGL</name>
<evidence type="ECO:0000313" key="2">
    <source>
        <dbReference type="Proteomes" id="UP000654075"/>
    </source>
</evidence>
<reference evidence="1" key="1">
    <citation type="submission" date="2021-02" db="EMBL/GenBank/DDBJ databases">
        <authorList>
            <person name="Dougan E. K."/>
            <person name="Rhodes N."/>
            <person name="Thang M."/>
            <person name="Chan C."/>
        </authorList>
    </citation>
    <scope>NUCLEOTIDE SEQUENCE</scope>
</reference>
<proteinExistence type="predicted"/>
<dbReference type="AlphaFoldDB" id="A0A813FDZ1"/>
<organism evidence="1 2">
    <name type="scientific">Polarella glacialis</name>
    <name type="common">Dinoflagellate</name>
    <dbReference type="NCBI Taxonomy" id="89957"/>
    <lineage>
        <taxon>Eukaryota</taxon>
        <taxon>Sar</taxon>
        <taxon>Alveolata</taxon>
        <taxon>Dinophyceae</taxon>
        <taxon>Suessiales</taxon>
        <taxon>Suessiaceae</taxon>
        <taxon>Polarella</taxon>
    </lineage>
</organism>
<accession>A0A813FDZ1</accession>
<dbReference type="Proteomes" id="UP000654075">
    <property type="component" value="Unassembled WGS sequence"/>
</dbReference>
<keyword evidence="2" id="KW-1185">Reference proteome</keyword>
<gene>
    <name evidence="1" type="ORF">PGLA1383_LOCUS27874</name>
</gene>
<feature type="non-terminal residue" evidence="1">
    <location>
        <position position="63"/>
    </location>
</feature>
<protein>
    <submittedName>
        <fullName evidence="1">Uncharacterized protein</fullName>
    </submittedName>
</protein>
<evidence type="ECO:0000313" key="1">
    <source>
        <dbReference type="EMBL" id="CAE8610049.1"/>
    </source>
</evidence>
<dbReference type="EMBL" id="CAJNNV010024510">
    <property type="protein sequence ID" value="CAE8610049.1"/>
    <property type="molecule type" value="Genomic_DNA"/>
</dbReference>